<accession>A0AAD3TAK4</accession>
<dbReference type="Proteomes" id="UP001279734">
    <property type="component" value="Unassembled WGS sequence"/>
</dbReference>
<organism evidence="2 3">
    <name type="scientific">Nepenthes gracilis</name>
    <name type="common">Slender pitcher plant</name>
    <dbReference type="NCBI Taxonomy" id="150966"/>
    <lineage>
        <taxon>Eukaryota</taxon>
        <taxon>Viridiplantae</taxon>
        <taxon>Streptophyta</taxon>
        <taxon>Embryophyta</taxon>
        <taxon>Tracheophyta</taxon>
        <taxon>Spermatophyta</taxon>
        <taxon>Magnoliopsida</taxon>
        <taxon>eudicotyledons</taxon>
        <taxon>Gunneridae</taxon>
        <taxon>Pentapetalae</taxon>
        <taxon>Caryophyllales</taxon>
        <taxon>Nepenthaceae</taxon>
        <taxon>Nepenthes</taxon>
    </lineage>
</organism>
<proteinExistence type="predicted"/>
<name>A0AAD3TAK4_NEPGR</name>
<protein>
    <submittedName>
        <fullName evidence="2">Uncharacterized protein</fullName>
    </submittedName>
</protein>
<sequence length="180" mass="18995">MPLNAYDALDSADAVVRCDVSASGHSNGLINAPQMEGASSSDAASPSPNQNLEWASEPKVKRLKSTAQGKLAKAPVAPISNSFDALKCDEIESDSNNAHFDGVRDAKSSATQSWVDCPFPSDPRNPMPSSSKEANQKAVGLGSINSLDARIGDTCSRTHDATSCTNRLKMKPNDYPSESP</sequence>
<comment type="caution">
    <text evidence="2">The sequence shown here is derived from an EMBL/GenBank/DDBJ whole genome shotgun (WGS) entry which is preliminary data.</text>
</comment>
<dbReference type="EMBL" id="BSYO01000029">
    <property type="protein sequence ID" value="GMH25459.1"/>
    <property type="molecule type" value="Genomic_DNA"/>
</dbReference>
<dbReference type="AlphaFoldDB" id="A0AAD3TAK4"/>
<evidence type="ECO:0000256" key="1">
    <source>
        <dbReference type="SAM" id="MobiDB-lite"/>
    </source>
</evidence>
<gene>
    <name evidence="2" type="ORF">Nepgr_027302</name>
</gene>
<feature type="region of interest" description="Disordered" evidence="1">
    <location>
        <begin position="111"/>
        <end position="180"/>
    </location>
</feature>
<keyword evidence="3" id="KW-1185">Reference proteome</keyword>
<evidence type="ECO:0000313" key="2">
    <source>
        <dbReference type="EMBL" id="GMH25459.1"/>
    </source>
</evidence>
<reference evidence="2" key="1">
    <citation type="submission" date="2023-05" db="EMBL/GenBank/DDBJ databases">
        <title>Nepenthes gracilis genome sequencing.</title>
        <authorList>
            <person name="Fukushima K."/>
        </authorList>
    </citation>
    <scope>NUCLEOTIDE SEQUENCE</scope>
    <source>
        <strain evidence="2">SING2019-196</strain>
    </source>
</reference>
<feature type="region of interest" description="Disordered" evidence="1">
    <location>
        <begin position="25"/>
        <end position="76"/>
    </location>
</feature>
<feature type="compositionally biased region" description="Low complexity" evidence="1">
    <location>
        <begin position="38"/>
        <end position="48"/>
    </location>
</feature>
<evidence type="ECO:0000313" key="3">
    <source>
        <dbReference type="Proteomes" id="UP001279734"/>
    </source>
</evidence>